<protein>
    <submittedName>
        <fullName evidence="2">Uncharacterized protein</fullName>
    </submittedName>
</protein>
<evidence type="ECO:0000313" key="3">
    <source>
        <dbReference type="Proteomes" id="UP000799779"/>
    </source>
</evidence>
<accession>A0A6A5VYC0</accession>
<feature type="transmembrane region" description="Helical" evidence="1">
    <location>
        <begin position="55"/>
        <end position="75"/>
    </location>
</feature>
<dbReference type="Proteomes" id="UP000799779">
    <property type="component" value="Unassembled WGS sequence"/>
</dbReference>
<evidence type="ECO:0000313" key="2">
    <source>
        <dbReference type="EMBL" id="KAF1993718.1"/>
    </source>
</evidence>
<name>A0A6A5VYC0_9PLEO</name>
<feature type="transmembrane region" description="Helical" evidence="1">
    <location>
        <begin position="12"/>
        <end position="35"/>
    </location>
</feature>
<reference evidence="2" key="1">
    <citation type="journal article" date="2020" name="Stud. Mycol.">
        <title>101 Dothideomycetes genomes: a test case for predicting lifestyles and emergence of pathogens.</title>
        <authorList>
            <person name="Haridas S."/>
            <person name="Albert R."/>
            <person name="Binder M."/>
            <person name="Bloem J."/>
            <person name="Labutti K."/>
            <person name="Salamov A."/>
            <person name="Andreopoulos B."/>
            <person name="Baker S."/>
            <person name="Barry K."/>
            <person name="Bills G."/>
            <person name="Bluhm B."/>
            <person name="Cannon C."/>
            <person name="Castanera R."/>
            <person name="Culley D."/>
            <person name="Daum C."/>
            <person name="Ezra D."/>
            <person name="Gonzalez J."/>
            <person name="Henrissat B."/>
            <person name="Kuo A."/>
            <person name="Liang C."/>
            <person name="Lipzen A."/>
            <person name="Lutzoni F."/>
            <person name="Magnuson J."/>
            <person name="Mondo S."/>
            <person name="Nolan M."/>
            <person name="Ohm R."/>
            <person name="Pangilinan J."/>
            <person name="Park H.-J."/>
            <person name="Ramirez L."/>
            <person name="Alfaro M."/>
            <person name="Sun H."/>
            <person name="Tritt A."/>
            <person name="Yoshinaga Y."/>
            <person name="Zwiers L.-H."/>
            <person name="Turgeon B."/>
            <person name="Goodwin S."/>
            <person name="Spatafora J."/>
            <person name="Crous P."/>
            <person name="Grigoriev I."/>
        </authorList>
    </citation>
    <scope>NUCLEOTIDE SEQUENCE</scope>
    <source>
        <strain evidence="2">CBS 123094</strain>
    </source>
</reference>
<keyword evidence="3" id="KW-1185">Reference proteome</keyword>
<evidence type="ECO:0000256" key="1">
    <source>
        <dbReference type="SAM" id="Phobius"/>
    </source>
</evidence>
<gene>
    <name evidence="2" type="ORF">P154DRAFT_582492</name>
</gene>
<dbReference type="EMBL" id="ML977688">
    <property type="protein sequence ID" value="KAF1993718.1"/>
    <property type="molecule type" value="Genomic_DNA"/>
</dbReference>
<keyword evidence="1" id="KW-1133">Transmembrane helix</keyword>
<keyword evidence="1" id="KW-0812">Transmembrane</keyword>
<proteinExistence type="predicted"/>
<sequence>MSSNDLKALTTAAQQLCVFIIAQILADIFFAFFLTPSILGMQAGILTSENRSEDPIIPGVLLVLASKLYALDSILSGFRLYIRSFSTDEKDTDDENEALLPDIEKSVFLNR</sequence>
<organism evidence="2 3">
    <name type="scientific">Amniculicola lignicola CBS 123094</name>
    <dbReference type="NCBI Taxonomy" id="1392246"/>
    <lineage>
        <taxon>Eukaryota</taxon>
        <taxon>Fungi</taxon>
        <taxon>Dikarya</taxon>
        <taxon>Ascomycota</taxon>
        <taxon>Pezizomycotina</taxon>
        <taxon>Dothideomycetes</taxon>
        <taxon>Pleosporomycetidae</taxon>
        <taxon>Pleosporales</taxon>
        <taxon>Amniculicolaceae</taxon>
        <taxon>Amniculicola</taxon>
    </lineage>
</organism>
<dbReference type="AlphaFoldDB" id="A0A6A5VYC0"/>
<keyword evidence="1" id="KW-0472">Membrane</keyword>